<dbReference type="GO" id="GO:0016308">
    <property type="term" value="F:1-phosphatidylinositol-4-phosphate 5-kinase activity"/>
    <property type="evidence" value="ECO:0007669"/>
    <property type="project" value="UniProtKB-EC"/>
</dbReference>
<dbReference type="PROSITE" id="PS51455">
    <property type="entry name" value="PIPK"/>
    <property type="match status" value="1"/>
</dbReference>
<dbReference type="Gene3D" id="2.20.70.10">
    <property type="match status" value="2"/>
</dbReference>
<feature type="domain" description="WW" evidence="14">
    <location>
        <begin position="587"/>
        <end position="613"/>
    </location>
</feature>
<dbReference type="Gene3D" id="1.10.10.440">
    <property type="entry name" value="FF domain"/>
    <property type="match status" value="3"/>
</dbReference>
<gene>
    <name evidence="17" type="ORF">E3Q17_01422</name>
</gene>
<feature type="domain" description="FF" evidence="16">
    <location>
        <begin position="926"/>
        <end position="986"/>
    </location>
</feature>
<evidence type="ECO:0000313" key="17">
    <source>
        <dbReference type="EMBL" id="TIC02467.1"/>
    </source>
</evidence>
<dbReference type="Gene3D" id="3.30.810.10">
    <property type="entry name" value="2-Layer Sandwich"/>
    <property type="match status" value="1"/>
</dbReference>
<feature type="domain" description="FF" evidence="16">
    <location>
        <begin position="772"/>
        <end position="834"/>
    </location>
</feature>
<evidence type="ECO:0000256" key="4">
    <source>
        <dbReference type="ARBA" id="ARBA00022679"/>
    </source>
</evidence>
<dbReference type="CDD" id="cd17303">
    <property type="entry name" value="PIPKc_PIP5K_yeast_like"/>
    <property type="match status" value="1"/>
</dbReference>
<evidence type="ECO:0000256" key="11">
    <source>
        <dbReference type="PROSITE-ProRule" id="PRU00781"/>
    </source>
</evidence>
<dbReference type="Pfam" id="PF01846">
    <property type="entry name" value="FF"/>
    <property type="match status" value="2"/>
</dbReference>
<dbReference type="PANTHER" id="PTHR23086">
    <property type="entry name" value="PHOSPHATIDYLINOSITOL-4-PHOSPHATE 5-KINASE"/>
    <property type="match status" value="1"/>
</dbReference>
<dbReference type="InterPro" id="IPR036517">
    <property type="entry name" value="FF_domain_sf"/>
</dbReference>
<evidence type="ECO:0000256" key="7">
    <source>
        <dbReference type="ARBA" id="ARBA00022840"/>
    </source>
</evidence>
<feature type="compositionally biased region" description="Basic and acidic residues" evidence="13">
    <location>
        <begin position="1115"/>
        <end position="1138"/>
    </location>
</feature>
<evidence type="ECO:0000256" key="12">
    <source>
        <dbReference type="SAM" id="Coils"/>
    </source>
</evidence>
<dbReference type="InterPro" id="IPR002713">
    <property type="entry name" value="FF_domain"/>
</dbReference>
<dbReference type="CDD" id="cd00201">
    <property type="entry name" value="WW"/>
    <property type="match status" value="1"/>
</dbReference>
<dbReference type="Gene3D" id="3.30.800.10">
    <property type="entry name" value="Phosphatidylinositol Phosphate Kinase II Beta"/>
    <property type="match status" value="1"/>
</dbReference>
<dbReference type="Proteomes" id="UP000307169">
    <property type="component" value="Unassembled WGS sequence"/>
</dbReference>
<dbReference type="InterPro" id="IPR002498">
    <property type="entry name" value="PInositol-4-P-4/5-kinase_core"/>
</dbReference>
<feature type="compositionally biased region" description="Basic and acidic residues" evidence="13">
    <location>
        <begin position="1145"/>
        <end position="1160"/>
    </location>
</feature>
<feature type="compositionally biased region" description="Low complexity" evidence="13">
    <location>
        <begin position="59"/>
        <end position="74"/>
    </location>
</feature>
<evidence type="ECO:0000256" key="1">
    <source>
        <dbReference type="ARBA" id="ARBA00000444"/>
    </source>
</evidence>
<dbReference type="SMART" id="SM00441">
    <property type="entry name" value="FF"/>
    <property type="match status" value="3"/>
</dbReference>
<dbReference type="SUPFAM" id="SSF56104">
    <property type="entry name" value="SAICAR synthase-like"/>
    <property type="match status" value="1"/>
</dbReference>
<sequence>MQIDTQWKDAEMRSFEPPPSPPVSLNEQISKKSSSDYLHPSSAAKSSNIKQKSLNSLVSTQPQSSQQPAISATPNVDDDIAFRQAQLKQERAEKARAVQQAHEQQESQAIRKRQSSDQPLVGNLIGEDHANYVLMYNMLTGIRIGVSRCQAKLRRPLTDADFKAKHKFSFDIVGNELTPSAKYDFKFKDYAPWVFRSLRDDYFHLDPADYLLSLTAKYILTELGSPGKSGSFFYFSRDFKYIIKTVSHTEHKFLLSILKDYYEHVKSNPHTLLSRFYGLHRVKLPRGRKIHFVIMNNLFPPHRDIHETYDLKGSAIGREYPEEMIKEKPGAVLKDLNWVHRHRRLELGPEKRALFLTQLNRDTQLLQRLGIMDYSLLLGIHDMTRGNSEGRRKDTLKVYQPQLEGSVPEDQPLNTGSTSIQRRVSSAIHRGESRNVRMSIRRTEPKNLDKDPSRALNNADIAERRHFWFYQDEGGYRATDDQNDDLDIIYYLGVIDICTPYNLVKRIEHRWKSLTHDTQMISAIPAQQYGERFIQFMKSTLLNTPQTEHKATNGKIYWHNRVTKASSWVKPNEIKTRFDHAVDASEWGLNTVNDKIYWYNKTTKQSRWDMPEDLAQLKATFDAEDKAEAERKEAERIAEEKRIEEENRIAEEQRKKEELKASAQSPMLQIGYNGSQSGTPMLEGTGTPLTIGGPAAAPGLAAEVTPYEAKLALMDLFKQKGVAPDWTWEATIRELITSPVWKLEPSLSLKKDYFSEYIRKVVEDERAEKARRMDKLRPQFRDMLARTGRVHPYTKWSTLRAVIMTDPKLLKERSWQNCRDDNERKMLFDEYLKHIQKKEEDDERELRKNNIDKIMKYIETNKVAMDTKWPEFKRDLKSSREWRDDPDLQRVDMLDVLNIYEDNLVMAEKAWEARKKKMKTERKRDQRRKREAFTGLLKDLVKDGKIKHNTKWNDIIVDIKDDPRLFQIAGNSGSTALELFWDTVDEFQIHAEIVGQRVEDAFSMSNTKLSEEVSLNEFKRMVESNNVEIDWEGWSIEDIHNVITQKYLSQKREEKHQSERKRRIMIDDLRSAMRYLEPSLTVEDKFEDVLPRLKDLPEGKWLKDDDEACKIAFERRRRDRRESVSQRERERERDERRAERRRSKSPHEEQREAKKPRKEEVEEGEMQG</sequence>
<dbReference type="GO" id="GO:0005886">
    <property type="term" value="C:plasma membrane"/>
    <property type="evidence" value="ECO:0007669"/>
    <property type="project" value="TreeGrafter"/>
</dbReference>
<dbReference type="AlphaFoldDB" id="A0A4T0P0N5"/>
<evidence type="ECO:0000256" key="6">
    <source>
        <dbReference type="ARBA" id="ARBA00022777"/>
    </source>
</evidence>
<evidence type="ECO:0000256" key="3">
    <source>
        <dbReference type="ARBA" id="ARBA00022553"/>
    </source>
</evidence>
<feature type="region of interest" description="Disordered" evidence="13">
    <location>
        <begin position="1115"/>
        <end position="1168"/>
    </location>
</feature>
<dbReference type="PROSITE" id="PS51676">
    <property type="entry name" value="FF"/>
    <property type="match status" value="2"/>
</dbReference>
<evidence type="ECO:0000256" key="2">
    <source>
        <dbReference type="ARBA" id="ARBA00012172"/>
    </source>
</evidence>
<dbReference type="InterPro" id="IPR001202">
    <property type="entry name" value="WW_dom"/>
</dbReference>
<keyword evidence="12" id="KW-0175">Coiled coil</keyword>
<reference evidence="17 18" key="1">
    <citation type="submission" date="2019-03" db="EMBL/GenBank/DDBJ databases">
        <title>Sequencing 25 genomes of Wallemia mellicola.</title>
        <authorList>
            <person name="Gostincar C."/>
        </authorList>
    </citation>
    <scope>NUCLEOTIDE SEQUENCE [LARGE SCALE GENOMIC DNA]</scope>
    <source>
        <strain evidence="17 18">EXF-1262</strain>
    </source>
</reference>
<keyword evidence="6 11" id="KW-0418">Kinase</keyword>
<dbReference type="PROSITE" id="PS01159">
    <property type="entry name" value="WW_DOMAIN_1"/>
    <property type="match status" value="1"/>
</dbReference>
<protein>
    <recommendedName>
        <fullName evidence="2">1-phosphatidylinositol-4-phosphate 5-kinase</fullName>
        <ecNumber evidence="2">2.7.1.68</ecNumber>
    </recommendedName>
    <alternativeName>
        <fullName evidence="10">1-phosphatidylinositol 4-phosphate kinase</fullName>
    </alternativeName>
    <alternativeName>
        <fullName evidence="8">Diphosphoinositide kinase</fullName>
    </alternativeName>
    <alternativeName>
        <fullName evidence="9">PIP5K</fullName>
    </alternativeName>
</protein>
<dbReference type="PROSITE" id="PS50020">
    <property type="entry name" value="WW_DOMAIN_2"/>
    <property type="match status" value="2"/>
</dbReference>
<comment type="caution">
    <text evidence="17">The sequence shown here is derived from an EMBL/GenBank/DDBJ whole genome shotgun (WGS) entry which is preliminary data.</text>
</comment>
<comment type="catalytic activity">
    <reaction evidence="1">
        <text>a 1,2-diacyl-sn-glycero-3-phospho-(1D-myo-inositol 4-phosphate) + ATP = a 1,2-diacyl-sn-glycero-3-phospho-(1D-myo-inositol-4,5-bisphosphate) + ADP + H(+)</text>
        <dbReference type="Rhea" id="RHEA:14425"/>
        <dbReference type="ChEBI" id="CHEBI:15378"/>
        <dbReference type="ChEBI" id="CHEBI:30616"/>
        <dbReference type="ChEBI" id="CHEBI:58178"/>
        <dbReference type="ChEBI" id="CHEBI:58456"/>
        <dbReference type="ChEBI" id="CHEBI:456216"/>
        <dbReference type="EC" id="2.7.1.68"/>
    </reaction>
</comment>
<feature type="compositionally biased region" description="Basic and acidic residues" evidence="13">
    <location>
        <begin position="1"/>
        <end position="14"/>
    </location>
</feature>
<dbReference type="GO" id="GO:0046854">
    <property type="term" value="P:phosphatidylinositol phosphate biosynthetic process"/>
    <property type="evidence" value="ECO:0007669"/>
    <property type="project" value="UniProtKB-ARBA"/>
</dbReference>
<evidence type="ECO:0000256" key="8">
    <source>
        <dbReference type="ARBA" id="ARBA00078403"/>
    </source>
</evidence>
<evidence type="ECO:0000259" key="14">
    <source>
        <dbReference type="PROSITE" id="PS50020"/>
    </source>
</evidence>
<evidence type="ECO:0000256" key="9">
    <source>
        <dbReference type="ARBA" id="ARBA00080374"/>
    </source>
</evidence>
<organism evidence="17 18">
    <name type="scientific">Wallemia mellicola</name>
    <dbReference type="NCBI Taxonomy" id="1708541"/>
    <lineage>
        <taxon>Eukaryota</taxon>
        <taxon>Fungi</taxon>
        <taxon>Dikarya</taxon>
        <taxon>Basidiomycota</taxon>
        <taxon>Wallemiomycotina</taxon>
        <taxon>Wallemiomycetes</taxon>
        <taxon>Wallemiales</taxon>
        <taxon>Wallemiaceae</taxon>
        <taxon>Wallemia</taxon>
    </lineage>
</organism>
<evidence type="ECO:0000259" key="16">
    <source>
        <dbReference type="PROSITE" id="PS51676"/>
    </source>
</evidence>
<evidence type="ECO:0000313" key="18">
    <source>
        <dbReference type="Proteomes" id="UP000307169"/>
    </source>
</evidence>
<dbReference type="GO" id="GO:0005524">
    <property type="term" value="F:ATP binding"/>
    <property type="evidence" value="ECO:0007669"/>
    <property type="project" value="UniProtKB-UniRule"/>
</dbReference>
<dbReference type="InterPro" id="IPR036020">
    <property type="entry name" value="WW_dom_sf"/>
</dbReference>
<feature type="domain" description="PIPK" evidence="15">
    <location>
        <begin position="126"/>
        <end position="541"/>
    </location>
</feature>
<proteinExistence type="predicted"/>
<evidence type="ECO:0000256" key="5">
    <source>
        <dbReference type="ARBA" id="ARBA00022741"/>
    </source>
</evidence>
<dbReference type="EMBL" id="SPRH01000012">
    <property type="protein sequence ID" value="TIC02467.1"/>
    <property type="molecule type" value="Genomic_DNA"/>
</dbReference>
<feature type="region of interest" description="Disordered" evidence="13">
    <location>
        <begin position="1"/>
        <end position="76"/>
    </location>
</feature>
<dbReference type="InterPro" id="IPR027483">
    <property type="entry name" value="PInositol-4-P-4/5-kinase_C_sf"/>
</dbReference>
<dbReference type="SUPFAM" id="SSF81698">
    <property type="entry name" value="FF domain"/>
    <property type="match status" value="3"/>
</dbReference>
<keyword evidence="4 11" id="KW-0808">Transferase</keyword>
<dbReference type="PANTHER" id="PTHR23086:SF8">
    <property type="entry name" value="PHOSPHATIDYLINOSITOL 5-PHOSPHATE 4-KINASE, ISOFORM A"/>
    <property type="match status" value="1"/>
</dbReference>
<dbReference type="Pfam" id="PF01504">
    <property type="entry name" value="PIP5K"/>
    <property type="match status" value="1"/>
</dbReference>
<feature type="region of interest" description="Disordered" evidence="13">
    <location>
        <begin position="91"/>
        <end position="115"/>
    </location>
</feature>
<evidence type="ECO:0000256" key="10">
    <source>
        <dbReference type="ARBA" id="ARBA00082306"/>
    </source>
</evidence>
<dbReference type="FunFam" id="3.30.800.10:FF:000009">
    <property type="entry name" value="Phosphatidylinositol 4-phosphate 5-kinase its3"/>
    <property type="match status" value="1"/>
</dbReference>
<dbReference type="InterPro" id="IPR027484">
    <property type="entry name" value="PInositol-4-P-5-kinase_N"/>
</dbReference>
<dbReference type="SMART" id="SM00456">
    <property type="entry name" value="WW"/>
    <property type="match status" value="2"/>
</dbReference>
<keyword evidence="3" id="KW-0597">Phosphoprotein</keyword>
<keyword evidence="7 11" id="KW-0067">ATP-binding</keyword>
<keyword evidence="5 11" id="KW-0547">Nucleotide-binding</keyword>
<feature type="compositionally biased region" description="Polar residues" evidence="13">
    <location>
        <begin position="43"/>
        <end position="58"/>
    </location>
</feature>
<feature type="coiled-coil region" evidence="12">
    <location>
        <begin position="624"/>
        <end position="662"/>
    </location>
</feature>
<dbReference type="EC" id="2.7.1.68" evidence="2"/>
<dbReference type="SUPFAM" id="SSF51045">
    <property type="entry name" value="WW domain"/>
    <property type="match status" value="2"/>
</dbReference>
<dbReference type="SMART" id="SM00330">
    <property type="entry name" value="PIPKc"/>
    <property type="match status" value="1"/>
</dbReference>
<evidence type="ECO:0000259" key="15">
    <source>
        <dbReference type="PROSITE" id="PS51455"/>
    </source>
</evidence>
<evidence type="ECO:0000256" key="13">
    <source>
        <dbReference type="SAM" id="MobiDB-lite"/>
    </source>
</evidence>
<feature type="domain" description="WW" evidence="14">
    <location>
        <begin position="540"/>
        <end position="573"/>
    </location>
</feature>
<name>A0A4T0P0N5_9BASI</name>
<dbReference type="InterPro" id="IPR023610">
    <property type="entry name" value="PInositol-4/5-P-5/4-kinase"/>
</dbReference>
<accession>A0A4T0P0N5</accession>